<dbReference type="PANTHER" id="PTHR30563:SF0">
    <property type="entry name" value="DNA RECOMBINATION PROTEIN RMUC"/>
    <property type="match status" value="1"/>
</dbReference>
<evidence type="ECO:0000256" key="2">
    <source>
        <dbReference type="ARBA" id="ARBA00009840"/>
    </source>
</evidence>
<proteinExistence type="inferred from homology"/>
<dbReference type="STRING" id="216938.SHELI_v1c09890"/>
<protein>
    <submittedName>
        <fullName evidence="7">DNA recombination protein RmuC</fullName>
    </submittedName>
</protein>
<dbReference type="InterPro" id="IPR003798">
    <property type="entry name" value="DNA_recombination_RmuC"/>
</dbReference>
<dbReference type="Proteomes" id="UP000094378">
    <property type="component" value="Chromosome"/>
</dbReference>
<keyword evidence="8" id="KW-1185">Reference proteome</keyword>
<keyword evidence="4" id="KW-0233">DNA recombination</keyword>
<evidence type="ECO:0000256" key="4">
    <source>
        <dbReference type="ARBA" id="ARBA00023172"/>
    </source>
</evidence>
<keyword evidence="6" id="KW-0812">Transmembrane</keyword>
<name>A0A1B3SLX0_9MOLU</name>
<dbReference type="GO" id="GO:0006310">
    <property type="term" value="P:DNA recombination"/>
    <property type="evidence" value="ECO:0007669"/>
    <property type="project" value="UniProtKB-KW"/>
</dbReference>
<evidence type="ECO:0000256" key="3">
    <source>
        <dbReference type="ARBA" id="ARBA00023054"/>
    </source>
</evidence>
<keyword evidence="6" id="KW-1133">Transmembrane helix</keyword>
<evidence type="ECO:0000313" key="7">
    <source>
        <dbReference type="EMBL" id="AOG60936.1"/>
    </source>
</evidence>
<dbReference type="EMBL" id="CP017015">
    <property type="protein sequence ID" value="AOG60936.1"/>
    <property type="molecule type" value="Genomic_DNA"/>
</dbReference>
<dbReference type="KEGG" id="shj:SHELI_v1c09890"/>
<comment type="similarity">
    <text evidence="2">Belongs to the RmuC family.</text>
</comment>
<feature type="transmembrane region" description="Helical" evidence="6">
    <location>
        <begin position="6"/>
        <end position="24"/>
    </location>
</feature>
<dbReference type="Pfam" id="PF02646">
    <property type="entry name" value="RmuC"/>
    <property type="match status" value="1"/>
</dbReference>
<feature type="coiled-coil region" evidence="5">
    <location>
        <begin position="330"/>
        <end position="364"/>
    </location>
</feature>
<accession>A0A1B3SLX0</accession>
<dbReference type="PANTHER" id="PTHR30563">
    <property type="entry name" value="DNA RECOMBINATION PROTEIN RMUC"/>
    <property type="match status" value="1"/>
</dbReference>
<comment type="function">
    <text evidence="1">Involved in DNA recombination.</text>
</comment>
<evidence type="ECO:0000256" key="5">
    <source>
        <dbReference type="SAM" id="Coils"/>
    </source>
</evidence>
<gene>
    <name evidence="7" type="primary">rmuC</name>
    <name evidence="7" type="ORF">SHELI_v1c09890</name>
</gene>
<evidence type="ECO:0000256" key="1">
    <source>
        <dbReference type="ARBA" id="ARBA00003416"/>
    </source>
</evidence>
<dbReference type="AlphaFoldDB" id="A0A1B3SLX0"/>
<dbReference type="OrthoDB" id="370725at2"/>
<reference evidence="7 8" key="1">
    <citation type="submission" date="2016-08" db="EMBL/GenBank/DDBJ databases">
        <title>Complete genome sequence of Spiroplasma helicoides TABS-2 (DSM 22551).</title>
        <authorList>
            <person name="Shen W.-Y."/>
            <person name="Lo W.-S."/>
            <person name="Lai Y.-C."/>
            <person name="Kuo C.-H."/>
        </authorList>
    </citation>
    <scope>NUCLEOTIDE SEQUENCE [LARGE SCALE GENOMIC DNA]</scope>
    <source>
        <strain evidence="7 8">TABS-2</strain>
    </source>
</reference>
<keyword evidence="6" id="KW-0472">Membrane</keyword>
<evidence type="ECO:0000313" key="8">
    <source>
        <dbReference type="Proteomes" id="UP000094378"/>
    </source>
</evidence>
<organism evidence="7 8">
    <name type="scientific">Spiroplasma helicoides</name>
    <dbReference type="NCBI Taxonomy" id="216938"/>
    <lineage>
        <taxon>Bacteria</taxon>
        <taxon>Bacillati</taxon>
        <taxon>Mycoplasmatota</taxon>
        <taxon>Mollicutes</taxon>
        <taxon>Entomoplasmatales</taxon>
        <taxon>Spiroplasmataceae</taxon>
        <taxon>Spiroplasma</taxon>
    </lineage>
</organism>
<evidence type="ECO:0000256" key="6">
    <source>
        <dbReference type="SAM" id="Phobius"/>
    </source>
</evidence>
<dbReference type="RefSeq" id="WP_069117260.1">
    <property type="nucleotide sequence ID" value="NZ_CP017015.1"/>
</dbReference>
<sequence length="375" mass="43177">MQSIIIALLVILIVLVGALFIIFLKKKVNTKIEGVQKIDLELLKKDIDKESSNKTGELKDALINSEKQLTALLNEKFNKTSENLNTSDKQVKDFILNQTNSTRDKLEKSVEQLQEWLKKVNDHTLPISEMKEKVNKLNILLSQNNKAGKAGEYFLTRVFDNISSDSKFRNLLFLEQYTMIKKSENGKQLKVDLFIKGNGSNLVNIPIDAKFPFNAYEKLVNINPDTEDFKKIQNEFVRDCTNRKNEVKKYISIEDKTVYAIMFIPSESIFSYICGHTNLVDDAFKDKVIIAGPSTLMSIILSIENYMSLFNNISKYDKKVDILNKVIKYIDNYDEAMAKLFKSIEQLSESYSNVSKKEKTLKKEYERLINANELE</sequence>
<keyword evidence="3 5" id="KW-0175">Coiled coil</keyword>